<name>A0A4R1HCY7_PSEEN</name>
<dbReference type="PANTHER" id="PTHR42912">
    <property type="entry name" value="METHYLTRANSFERASE"/>
    <property type="match status" value="1"/>
</dbReference>
<dbReference type="Pfam" id="PF08241">
    <property type="entry name" value="Methyltransf_11"/>
    <property type="match status" value="1"/>
</dbReference>
<dbReference type="EMBL" id="SMFZ01000002">
    <property type="protein sequence ID" value="TCK19894.1"/>
    <property type="molecule type" value="Genomic_DNA"/>
</dbReference>
<proteinExistence type="predicted"/>
<dbReference type="OrthoDB" id="9805171at2"/>
<keyword evidence="2" id="KW-0808">Transferase</keyword>
<dbReference type="AlphaFoldDB" id="A0A4R1HCY7"/>
<dbReference type="Proteomes" id="UP000295560">
    <property type="component" value="Unassembled WGS sequence"/>
</dbReference>
<keyword evidence="2" id="KW-0489">Methyltransferase</keyword>
<gene>
    <name evidence="2" type="ORF">EV378_3838</name>
</gene>
<dbReference type="PANTHER" id="PTHR42912:SF93">
    <property type="entry name" value="N6-ADENOSINE-METHYLTRANSFERASE TMT1A"/>
    <property type="match status" value="1"/>
</dbReference>
<evidence type="ECO:0000313" key="3">
    <source>
        <dbReference type="Proteomes" id="UP000295560"/>
    </source>
</evidence>
<keyword evidence="3" id="KW-1185">Reference proteome</keyword>
<sequence>MIHEDPRAYLLGVEGQALLRAFRGEHDREFVADRLREIRALLDDPALDGLAVDVEQTGTVDGYRAWAPTYDDPANAAFGLETALVHGMLDDLPPGRALDAACGTGRHTAALLDRGHEVIGVDRSPDMLAVARDKIPAAEFRGGDLSALPLPDNEIDVVVCGLALAHLPDLAPAMREFARVLRPGGRLVVSDMHHESVLRSSVPTVRDGDGRPGRLPAHRHLVGDYLRAALPLGLAVERCEEPVPPPPAATEPTADPGPWDVWPWSLAAMVPRAARAANDGVPALVVWRFRHDA</sequence>
<evidence type="ECO:0000313" key="2">
    <source>
        <dbReference type="EMBL" id="TCK19894.1"/>
    </source>
</evidence>
<dbReference type="SUPFAM" id="SSF53335">
    <property type="entry name" value="S-adenosyl-L-methionine-dependent methyltransferases"/>
    <property type="match status" value="1"/>
</dbReference>
<dbReference type="InterPro" id="IPR050508">
    <property type="entry name" value="Methyltransf_Superfamily"/>
</dbReference>
<dbReference type="InterPro" id="IPR013216">
    <property type="entry name" value="Methyltransf_11"/>
</dbReference>
<dbReference type="Gene3D" id="3.40.50.150">
    <property type="entry name" value="Vaccinia Virus protein VP39"/>
    <property type="match status" value="1"/>
</dbReference>
<feature type="domain" description="Methyltransferase type 11" evidence="1">
    <location>
        <begin position="98"/>
        <end position="189"/>
    </location>
</feature>
<comment type="caution">
    <text evidence="2">The sequence shown here is derived from an EMBL/GenBank/DDBJ whole genome shotgun (WGS) entry which is preliminary data.</text>
</comment>
<dbReference type="CDD" id="cd02440">
    <property type="entry name" value="AdoMet_MTases"/>
    <property type="match status" value="1"/>
</dbReference>
<dbReference type="GO" id="GO:0008757">
    <property type="term" value="F:S-adenosylmethionine-dependent methyltransferase activity"/>
    <property type="evidence" value="ECO:0007669"/>
    <property type="project" value="InterPro"/>
</dbReference>
<dbReference type="InterPro" id="IPR029063">
    <property type="entry name" value="SAM-dependent_MTases_sf"/>
</dbReference>
<protein>
    <submittedName>
        <fullName evidence="2">Methyltransferase family protein</fullName>
    </submittedName>
</protein>
<reference evidence="2 3" key="1">
    <citation type="submission" date="2019-03" db="EMBL/GenBank/DDBJ databases">
        <title>Sequencing the genomes of 1000 actinobacteria strains.</title>
        <authorList>
            <person name="Klenk H.-P."/>
        </authorList>
    </citation>
    <scope>NUCLEOTIDE SEQUENCE [LARGE SCALE GENOMIC DNA]</scope>
    <source>
        <strain evidence="2 3">DSM 44969</strain>
    </source>
</reference>
<dbReference type="RefSeq" id="WP_132428253.1">
    <property type="nucleotide sequence ID" value="NZ_SMFZ01000002.1"/>
</dbReference>
<dbReference type="GO" id="GO:0032259">
    <property type="term" value="P:methylation"/>
    <property type="evidence" value="ECO:0007669"/>
    <property type="project" value="UniProtKB-KW"/>
</dbReference>
<organism evidence="2 3">
    <name type="scientific">Pseudonocardia endophytica</name>
    <dbReference type="NCBI Taxonomy" id="401976"/>
    <lineage>
        <taxon>Bacteria</taxon>
        <taxon>Bacillati</taxon>
        <taxon>Actinomycetota</taxon>
        <taxon>Actinomycetes</taxon>
        <taxon>Pseudonocardiales</taxon>
        <taxon>Pseudonocardiaceae</taxon>
        <taxon>Pseudonocardia</taxon>
    </lineage>
</organism>
<evidence type="ECO:0000259" key="1">
    <source>
        <dbReference type="Pfam" id="PF08241"/>
    </source>
</evidence>
<accession>A0A4R1HCY7</accession>